<feature type="compositionally biased region" description="Basic and acidic residues" evidence="1">
    <location>
        <begin position="14"/>
        <end position="34"/>
    </location>
</feature>
<protein>
    <submittedName>
        <fullName evidence="2">Uncharacterized protein</fullName>
    </submittedName>
</protein>
<dbReference type="RefSeq" id="XP_029222295.1">
    <property type="nucleotide sequence ID" value="XM_029359382.1"/>
</dbReference>
<dbReference type="Proteomes" id="UP000224006">
    <property type="component" value="Chromosome I"/>
</dbReference>
<feature type="region of interest" description="Disordered" evidence="1">
    <location>
        <begin position="94"/>
        <end position="134"/>
    </location>
</feature>
<dbReference type="VEuPathDB" id="ToxoDB:BESB_006270"/>
<dbReference type="KEGG" id="bbes:BESB_006270"/>
<dbReference type="InterPro" id="IPR003162">
    <property type="entry name" value="TFIID-31"/>
</dbReference>
<dbReference type="GO" id="GO:0006352">
    <property type="term" value="P:DNA-templated transcription initiation"/>
    <property type="evidence" value="ECO:0007669"/>
    <property type="project" value="InterPro"/>
</dbReference>
<evidence type="ECO:0000313" key="2">
    <source>
        <dbReference type="EMBL" id="PFH38286.1"/>
    </source>
</evidence>
<dbReference type="Pfam" id="PF02291">
    <property type="entry name" value="TFIID-31kDa"/>
    <property type="match status" value="1"/>
</dbReference>
<dbReference type="OrthoDB" id="332529at2759"/>
<dbReference type="GO" id="GO:0046982">
    <property type="term" value="F:protein heterodimerization activity"/>
    <property type="evidence" value="ECO:0007669"/>
    <property type="project" value="InterPro"/>
</dbReference>
<reference evidence="2 3" key="1">
    <citation type="submission" date="2017-09" db="EMBL/GenBank/DDBJ databases">
        <title>Genome sequencing of Besnoitia besnoiti strain Bb-Ger1.</title>
        <authorList>
            <person name="Schares G."/>
            <person name="Venepally P."/>
            <person name="Lorenzi H.A."/>
        </authorList>
    </citation>
    <scope>NUCLEOTIDE SEQUENCE [LARGE SCALE GENOMIC DNA]</scope>
    <source>
        <strain evidence="2 3">Bb-Ger1</strain>
    </source>
</reference>
<organism evidence="2 3">
    <name type="scientific">Besnoitia besnoiti</name>
    <name type="common">Apicomplexan protozoan</name>
    <dbReference type="NCBI Taxonomy" id="94643"/>
    <lineage>
        <taxon>Eukaryota</taxon>
        <taxon>Sar</taxon>
        <taxon>Alveolata</taxon>
        <taxon>Apicomplexa</taxon>
        <taxon>Conoidasida</taxon>
        <taxon>Coccidia</taxon>
        <taxon>Eucoccidiorida</taxon>
        <taxon>Eimeriorina</taxon>
        <taxon>Sarcocystidae</taxon>
        <taxon>Besnoitia</taxon>
    </lineage>
</organism>
<dbReference type="InterPro" id="IPR009072">
    <property type="entry name" value="Histone-fold"/>
</dbReference>
<dbReference type="Gene3D" id="1.10.20.10">
    <property type="entry name" value="Histone, subunit A"/>
    <property type="match status" value="1"/>
</dbReference>
<evidence type="ECO:0000313" key="3">
    <source>
        <dbReference type="Proteomes" id="UP000224006"/>
    </source>
</evidence>
<dbReference type="AlphaFoldDB" id="A0A2A9MPK2"/>
<gene>
    <name evidence="2" type="ORF">BESB_006270</name>
</gene>
<feature type="compositionally biased region" description="Low complexity" evidence="1">
    <location>
        <begin position="221"/>
        <end position="242"/>
    </location>
</feature>
<feature type="region of interest" description="Disordered" evidence="1">
    <location>
        <begin position="314"/>
        <end position="407"/>
    </location>
</feature>
<sequence>MKRRARANSFGGDEGGKAGGGDEGRTEKDGSLRRRECSGIVVLPSMAETVQRLLADAGIEKRDERVVHLLVDLLQRATLDLLADATQIADYRQNAAARPGSSEKRQESAQARLPPEADSDQRGGGRAAPSRAPASMCIEEEDAKVAVQEYTQRYVVQPNVVLDGARLCSLSNSLACGQSSAAELILHRATAPGGSARAGASTCSLFGESFALLPVENSASSAAPSGPAGVSGGAAESTFPPASGGGFGPGASPKASSAGESGGAFAAAGAHAIVANATNKNVLGSAPQGLPPYLPEDVSVSTLLPSWSLRLSACSSRPRPEGADAARHRRARAPGRDEGILAAATGSLGDATLNGANAEEEDEPATTNNAGGLDNEEHGDRTETSGGAWALFGGGDDGGDIGAELSF</sequence>
<feature type="compositionally biased region" description="Low complexity" evidence="1">
    <location>
        <begin position="250"/>
        <end position="261"/>
    </location>
</feature>
<accession>A0A2A9MPK2</accession>
<comment type="caution">
    <text evidence="2">The sequence shown here is derived from an EMBL/GenBank/DDBJ whole genome shotgun (WGS) entry which is preliminary data.</text>
</comment>
<feature type="region of interest" description="Disordered" evidence="1">
    <location>
        <begin position="1"/>
        <end position="34"/>
    </location>
</feature>
<feature type="region of interest" description="Disordered" evidence="1">
    <location>
        <begin position="221"/>
        <end position="261"/>
    </location>
</feature>
<proteinExistence type="predicted"/>
<name>A0A2A9MPK2_BESBE</name>
<dbReference type="GeneID" id="40305690"/>
<evidence type="ECO:0000256" key="1">
    <source>
        <dbReference type="SAM" id="MobiDB-lite"/>
    </source>
</evidence>
<dbReference type="EMBL" id="NWUJ01000001">
    <property type="protein sequence ID" value="PFH38286.1"/>
    <property type="molecule type" value="Genomic_DNA"/>
</dbReference>
<keyword evidence="3" id="KW-1185">Reference proteome</keyword>